<protein>
    <submittedName>
        <fullName evidence="1">dCTP pyrophosphatase</fullName>
    </submittedName>
</protein>
<evidence type="ECO:0000313" key="1">
    <source>
        <dbReference type="EMBL" id="DAF95404.1"/>
    </source>
</evidence>
<dbReference type="SUPFAM" id="SSF101386">
    <property type="entry name" value="all-alpha NTP pyrophosphatases"/>
    <property type="match status" value="1"/>
</dbReference>
<reference evidence="1" key="1">
    <citation type="journal article" date="2021" name="Proc. Natl. Acad. Sci. U.S.A.">
        <title>A Catalog of Tens of Thousands of Viruses from Human Metagenomes Reveals Hidden Associations with Chronic Diseases.</title>
        <authorList>
            <person name="Tisza M.J."/>
            <person name="Buck C.B."/>
        </authorList>
    </citation>
    <scope>NUCLEOTIDE SEQUENCE</scope>
    <source>
        <strain evidence="1">CtCo31</strain>
    </source>
</reference>
<dbReference type="EMBL" id="BK016109">
    <property type="protein sequence ID" value="DAF95404.1"/>
    <property type="molecule type" value="Genomic_DNA"/>
</dbReference>
<sequence>MSEFNSCASLINKEDYEKAKLEYERELIAGRDPLCVLFGMQKSLQDKLADSLGRIPKIEDIKTKGQLYDWMEDQELALRDEHRELVEAIAGMEKPEKDRSAIWKKWKAKYNEIRNEPISSLSDFEQKELKFEIIDALHFYINKLLALGIDPKEMFILYYLKNKENFARQERNY</sequence>
<name>A0A8S5ULV9_9CAUD</name>
<accession>A0A8S5ULV9</accession>
<proteinExistence type="predicted"/>
<organism evidence="1">
    <name type="scientific">Myoviridae sp. ctCo31</name>
    <dbReference type="NCBI Taxonomy" id="2825053"/>
    <lineage>
        <taxon>Viruses</taxon>
        <taxon>Duplodnaviria</taxon>
        <taxon>Heunggongvirae</taxon>
        <taxon>Uroviricota</taxon>
        <taxon>Caudoviricetes</taxon>
    </lineage>
</organism>